<keyword evidence="1" id="KW-0175">Coiled coil</keyword>
<protein>
    <submittedName>
        <fullName evidence="2">Uncharacterized protein</fullName>
    </submittedName>
</protein>
<gene>
    <name evidence="2" type="ORF">JCM19232_4219</name>
</gene>
<evidence type="ECO:0000313" key="3">
    <source>
        <dbReference type="Proteomes" id="UP000031670"/>
    </source>
</evidence>
<dbReference type="AlphaFoldDB" id="A0A0B8PRG2"/>
<reference evidence="2 3" key="2">
    <citation type="submission" date="2015-01" db="EMBL/GenBank/DDBJ databases">
        <authorList>
            <consortium name="NBRP consortium"/>
            <person name="Sawabe T."/>
            <person name="Meirelles P."/>
            <person name="Feng G."/>
            <person name="Sayaka M."/>
            <person name="Hattori M."/>
            <person name="Ohkuma M."/>
        </authorList>
    </citation>
    <scope>NUCLEOTIDE SEQUENCE [LARGE SCALE GENOMIC DNA]</scope>
    <source>
        <strain evidence="2 3">JCM19232</strain>
    </source>
</reference>
<sequence length="341" mass="39510">MDITYLIDQLHVVDFAGQLKLKVLCLEQYQRLDECILWRTERGQLSLIKNVTFGDAEYKGKGRSDGAISFTGSRLFDYELKSISLLYYKIGHIEGGYGFEWSTTRSMLYPLKKFAWFLSERDYDSFREFDQAHPITQRELINNFLLASNSDNGMDLQSFISSRKAIQDSLPVIHRYGLFSNDTAAIFYDVIDAIPSIEIEDYSTSHPVIPTGILKRVIQQSKERIDEAERLLPEWEEANEDLINKLEVSRPKFAKKLVSNAAQIIRRHVSPEDDFNEKLEGLFKSFRRLRVDVYVQVLVFTGMRNQEVAELENDAAKSRDKRFYIQSILSKTAPGKMTLNW</sequence>
<reference evidence="2 3" key="1">
    <citation type="submission" date="2015-01" db="EMBL/GenBank/DDBJ databases">
        <title>Vibrio sp. C5 JCM 19232 whole genome shotgun sequence.</title>
        <authorList>
            <person name="Sawabe T."/>
            <person name="Meirelles P."/>
            <person name="Feng G."/>
            <person name="Sayaka M."/>
            <person name="Hattori M."/>
            <person name="Ohkuma M."/>
        </authorList>
    </citation>
    <scope>NUCLEOTIDE SEQUENCE [LARGE SCALE GENOMIC DNA]</scope>
    <source>
        <strain evidence="2 3">JCM19232</strain>
    </source>
</reference>
<name>A0A0B8PRG2_9VIBR</name>
<feature type="coiled-coil region" evidence="1">
    <location>
        <begin position="218"/>
        <end position="245"/>
    </location>
</feature>
<comment type="caution">
    <text evidence="2">The sequence shown here is derived from an EMBL/GenBank/DDBJ whole genome shotgun (WGS) entry which is preliminary data.</text>
</comment>
<accession>A0A0B8PRG2</accession>
<evidence type="ECO:0000256" key="1">
    <source>
        <dbReference type="SAM" id="Coils"/>
    </source>
</evidence>
<organism evidence="2 3">
    <name type="scientific">Vibrio ishigakensis</name>
    <dbReference type="NCBI Taxonomy" id="1481914"/>
    <lineage>
        <taxon>Bacteria</taxon>
        <taxon>Pseudomonadati</taxon>
        <taxon>Pseudomonadota</taxon>
        <taxon>Gammaproteobacteria</taxon>
        <taxon>Vibrionales</taxon>
        <taxon>Vibrionaceae</taxon>
        <taxon>Vibrio</taxon>
    </lineage>
</organism>
<evidence type="ECO:0000313" key="2">
    <source>
        <dbReference type="EMBL" id="GAM65254.1"/>
    </source>
</evidence>
<dbReference type="Proteomes" id="UP000031670">
    <property type="component" value="Unassembled WGS sequence"/>
</dbReference>
<dbReference type="EMBL" id="BBSA01000018">
    <property type="protein sequence ID" value="GAM65254.1"/>
    <property type="molecule type" value="Genomic_DNA"/>
</dbReference>
<proteinExistence type="predicted"/>